<dbReference type="PROSITE" id="PS50042">
    <property type="entry name" value="CNMP_BINDING_3"/>
    <property type="match status" value="1"/>
</dbReference>
<keyword evidence="3" id="KW-1185">Reference proteome</keyword>
<dbReference type="AlphaFoldDB" id="A0A5J4FT45"/>
<evidence type="ECO:0000259" key="1">
    <source>
        <dbReference type="PROSITE" id="PS50042"/>
    </source>
</evidence>
<dbReference type="SUPFAM" id="SSF51206">
    <property type="entry name" value="cAMP-binding domain-like"/>
    <property type="match status" value="1"/>
</dbReference>
<comment type="caution">
    <text evidence="2">The sequence shown here is derived from an EMBL/GenBank/DDBJ whole genome shotgun (WGS) entry which is preliminary data.</text>
</comment>
<name>A0A5J4FT45_9FLAO</name>
<dbReference type="RefSeq" id="WP_235906033.1">
    <property type="nucleotide sequence ID" value="NZ_BKCF01000001.1"/>
</dbReference>
<dbReference type="InterPro" id="IPR014710">
    <property type="entry name" value="RmlC-like_jellyroll"/>
</dbReference>
<dbReference type="InterPro" id="IPR000595">
    <property type="entry name" value="cNMP-bd_dom"/>
</dbReference>
<dbReference type="EMBL" id="BKCF01000001">
    <property type="protein sequence ID" value="GEQ84680.1"/>
    <property type="molecule type" value="Genomic_DNA"/>
</dbReference>
<sequence>MNQFLTSEILTNYYMLPSKKHLELYIKKYLPKETSTEKISFILEKFSFLTLEKNNFLVAAGSICQYFCFIESGILQHTIMIDGVEKTTYLGLKNSATSALNSFKNSIPSRKNIKAISDCELWALTIKDFQELLEFNPVFKTFYFNLIENQIFLIDDYRINLLILSPEERYLKMLENEPTLLQQVPLQYLSSFLGISSRHMSRIRKNSI</sequence>
<dbReference type="Pfam" id="PF00027">
    <property type="entry name" value="cNMP_binding"/>
    <property type="match status" value="1"/>
</dbReference>
<feature type="domain" description="Cyclic nucleotide-binding" evidence="1">
    <location>
        <begin position="30"/>
        <end position="133"/>
    </location>
</feature>
<evidence type="ECO:0000313" key="2">
    <source>
        <dbReference type="EMBL" id="GEQ84680.1"/>
    </source>
</evidence>
<dbReference type="Proteomes" id="UP000326994">
    <property type="component" value="Unassembled WGS sequence"/>
</dbReference>
<dbReference type="CDD" id="cd00038">
    <property type="entry name" value="CAP_ED"/>
    <property type="match status" value="1"/>
</dbReference>
<organism evidence="2 3">
    <name type="scientific">Patiriisocius marinistellae</name>
    <dbReference type="NCBI Taxonomy" id="2494560"/>
    <lineage>
        <taxon>Bacteria</taxon>
        <taxon>Pseudomonadati</taxon>
        <taxon>Bacteroidota</taxon>
        <taxon>Flavobacteriia</taxon>
        <taxon>Flavobacteriales</taxon>
        <taxon>Flavobacteriaceae</taxon>
        <taxon>Patiriisocius</taxon>
    </lineage>
</organism>
<dbReference type="InterPro" id="IPR018490">
    <property type="entry name" value="cNMP-bd_dom_sf"/>
</dbReference>
<protein>
    <submittedName>
        <fullName evidence="2">Cyclic nucleotide-binding protein</fullName>
    </submittedName>
</protein>
<accession>A0A5J4FT45</accession>
<proteinExistence type="predicted"/>
<gene>
    <name evidence="2" type="ORF">ULMS_01880</name>
</gene>
<dbReference type="Gene3D" id="2.60.120.10">
    <property type="entry name" value="Jelly Rolls"/>
    <property type="match status" value="1"/>
</dbReference>
<reference evidence="2 3" key="1">
    <citation type="submission" date="2019-08" db="EMBL/GenBank/DDBJ databases">
        <title>Ulvibacter marinistellae sp. nov., isolated from a starfish, Patiria pectinifera.</title>
        <authorList>
            <person name="Kawano K."/>
            <person name="Ushijima N."/>
            <person name="Kihara M."/>
            <person name="Itoh H."/>
        </authorList>
    </citation>
    <scope>NUCLEOTIDE SEQUENCE [LARGE SCALE GENOMIC DNA]</scope>
    <source>
        <strain evidence="2 3">KK4</strain>
    </source>
</reference>
<evidence type="ECO:0000313" key="3">
    <source>
        <dbReference type="Proteomes" id="UP000326994"/>
    </source>
</evidence>